<dbReference type="InterPro" id="IPR015946">
    <property type="entry name" value="KH_dom-like_a/b"/>
</dbReference>
<comment type="caution">
    <text evidence="1">The sequence shown here is derived from an EMBL/GenBank/DDBJ whole genome shotgun (WGS) entry which is preliminary data.</text>
</comment>
<dbReference type="Gene3D" id="3.30.300.20">
    <property type="match status" value="1"/>
</dbReference>
<dbReference type="AlphaFoldDB" id="A0A094IS75"/>
<name>A0A094IS75_9GAMM</name>
<dbReference type="OrthoDB" id="9804010at2"/>
<keyword evidence="2" id="KW-1185">Reference proteome</keyword>
<evidence type="ECO:0008006" key="3">
    <source>
        <dbReference type="Google" id="ProtNLM"/>
    </source>
</evidence>
<dbReference type="InterPro" id="IPR036102">
    <property type="entry name" value="OsmC/Ohrsf"/>
</dbReference>
<evidence type="ECO:0000313" key="2">
    <source>
        <dbReference type="Proteomes" id="UP000054363"/>
    </source>
</evidence>
<dbReference type="EMBL" id="JPER01000004">
    <property type="protein sequence ID" value="KFZ30540.1"/>
    <property type="molecule type" value="Genomic_DNA"/>
</dbReference>
<dbReference type="Pfam" id="PF02566">
    <property type="entry name" value="OsmC"/>
    <property type="match status" value="1"/>
</dbReference>
<dbReference type="PANTHER" id="PTHR34352">
    <property type="entry name" value="PROTEIN YHFA"/>
    <property type="match status" value="1"/>
</dbReference>
<gene>
    <name evidence="1" type="ORF">IDSA_08350</name>
</gene>
<dbReference type="eggNOG" id="COG1765">
    <property type="taxonomic scope" value="Bacteria"/>
</dbReference>
<dbReference type="Proteomes" id="UP000054363">
    <property type="component" value="Unassembled WGS sequence"/>
</dbReference>
<proteinExistence type="predicted"/>
<evidence type="ECO:0000313" key="1">
    <source>
        <dbReference type="EMBL" id="KFZ30540.1"/>
    </source>
</evidence>
<dbReference type="NCBIfam" id="NF008009">
    <property type="entry name" value="PRK10738.1"/>
    <property type="match status" value="1"/>
</dbReference>
<dbReference type="RefSeq" id="WP_034776175.1">
    <property type="nucleotide sequence ID" value="NZ_JPER01000004.1"/>
</dbReference>
<dbReference type="STRING" id="435908.IDSA_08350"/>
<sequence>MSARVDWTQGLQFTATSGSGHQVLTDGDKQTAASPMELVLIAAGGCSSVDVVMILEKARQDVTACRCEVTGTRADQVPAVFTDIHLHFVVTGNNIAEAHVERAVRLSAEKYCSVAKMLDVAVVMTHSYSIEPA</sequence>
<reference evidence="1 2" key="1">
    <citation type="submission" date="2014-06" db="EMBL/GenBank/DDBJ databases">
        <title>The draft genome sequence of Idiomarina salinarum ISL-52.</title>
        <authorList>
            <person name="Du J."/>
            <person name="Shao Z."/>
        </authorList>
    </citation>
    <scope>NUCLEOTIDE SEQUENCE [LARGE SCALE GENOMIC DNA]</scope>
    <source>
        <strain evidence="1 2">ISL-52</strain>
    </source>
</reference>
<protein>
    <recommendedName>
        <fullName evidence="3">OsmC family protein</fullName>
    </recommendedName>
</protein>
<dbReference type="InterPro" id="IPR003718">
    <property type="entry name" value="OsmC/Ohr_fam"/>
</dbReference>
<accession>A0A094IS75</accession>
<dbReference type="Gene3D" id="2.20.25.10">
    <property type="match status" value="1"/>
</dbReference>
<dbReference type="PANTHER" id="PTHR34352:SF1">
    <property type="entry name" value="PROTEIN YHFA"/>
    <property type="match status" value="1"/>
</dbReference>
<organism evidence="1 2">
    <name type="scientific">Pseudidiomarina salinarum</name>
    <dbReference type="NCBI Taxonomy" id="435908"/>
    <lineage>
        <taxon>Bacteria</taxon>
        <taxon>Pseudomonadati</taxon>
        <taxon>Pseudomonadota</taxon>
        <taxon>Gammaproteobacteria</taxon>
        <taxon>Alteromonadales</taxon>
        <taxon>Idiomarinaceae</taxon>
        <taxon>Pseudidiomarina</taxon>
    </lineage>
</organism>
<dbReference type="SUPFAM" id="SSF82784">
    <property type="entry name" value="OsmC-like"/>
    <property type="match status" value="1"/>
</dbReference>